<sequence>MRRVERIYDYVLDDTKQLTATAIEQGAGPTTKSVAAALEIVRPNVSKALNDLVRSGKLQKLAGRPVRYLPAKFLVQPDAIIRKTADPVTAMPAQPTQVTNTFSVSKTDFFDKMIGANGSLKNQVEQAKAAMLYPPKGLNTLIVGPTGSGKTFFANGMYQFSQIHHIIDKNQPLITFNCADYAHNPELLMSHLFGYTKGSFTGANEDKDGLIQEANGGMLFLDEVHRLPPEGQEMIFYFMDHGTYSRLGETAKTHHADVRLVCATTENPESSLLATFVRRIPILIQLPTFNTRPANERLSLSRALFSLEANRIHKQIRLSEDVVKALLGSVTYGNVGQLKSNIQLVCAKGFLKNMQSQDEIVITSEDLPDNIKMGIAALASDRDELGEVTKLLEPYMTVAPEEATALVKEDAYELPYNLYEIIGSKAAILKSEGLDQEHINNFITTDINIHLKSFYKKSDLDAPEDDKLADIVDNDIINFTKQVQLKVQDMLGYTFKQNFVYAVSLHISSFVKRVQSGKVIRSISDDLKEMVADYPQELDAAGLIKKDLEDHYQVPIPQSEVYYITILLASLKSDQVAGKVGVVVAAHGSSTASSMVEVVAKLLSPDNIAAYDMPVEMSPKVAYGGIVKKVRQVDQGNGVLLLVDMGSLSTFSQQLFNETGIEVKTVDMVTTAMILEAVRKTEMIDNDLAAIYQELKEFGGYSKVNAETLPNAEMFTQHSKEPLANLPKGIIAICSTGEGTAVKIKQMLDKKLAQRLDDDITVIPISVVNMNQTIFNLSQKYQIIATTGIVKPNLNVPYISLEKLLQGDGEDFFDQVIDGLDTKDIQKSSPSLTKELCEEYMRDYFMYINPHKLIDVLWSYTDTVSGELAVSFTNTFRIGLILHVAGAIERALLRDPISVDDHELATVTKSPYYHSIQTANQLLQSKLQLSLNDAETYYIEQLFDTQTEKYAS</sequence>
<dbReference type="AlphaFoldDB" id="A0A192GYY3"/>
<dbReference type="InterPro" id="IPR027417">
    <property type="entry name" value="P-loop_NTPase"/>
</dbReference>
<keyword evidence="1" id="KW-0808">Transferase</keyword>
<proteinExistence type="predicted"/>
<evidence type="ECO:0000256" key="1">
    <source>
        <dbReference type="ARBA" id="ARBA00022679"/>
    </source>
</evidence>
<dbReference type="Gene3D" id="3.40.50.510">
    <property type="entry name" value="Phosphotransferase system, mannose-type IIA component"/>
    <property type="match status" value="1"/>
</dbReference>
<dbReference type="SUPFAM" id="SSF53062">
    <property type="entry name" value="PTS system fructose IIA component-like"/>
    <property type="match status" value="1"/>
</dbReference>
<dbReference type="Pfam" id="PF00158">
    <property type="entry name" value="Sigma54_activat"/>
    <property type="match status" value="1"/>
</dbReference>
<feature type="domain" description="PTS EIIA type-4" evidence="5">
    <location>
        <begin position="579"/>
        <end position="709"/>
    </location>
</feature>
<dbReference type="GO" id="GO:0016020">
    <property type="term" value="C:membrane"/>
    <property type="evidence" value="ECO:0007669"/>
    <property type="project" value="InterPro"/>
</dbReference>
<dbReference type="InterPro" id="IPR002078">
    <property type="entry name" value="Sigma_54_int"/>
</dbReference>
<dbReference type="Pfam" id="PF03610">
    <property type="entry name" value="EIIA-man"/>
    <property type="match status" value="1"/>
</dbReference>
<accession>A0A192GYY3</accession>
<keyword evidence="2" id="KW-0547">Nucleotide-binding</keyword>
<dbReference type="InterPro" id="IPR003593">
    <property type="entry name" value="AAA+_ATPase"/>
</dbReference>
<evidence type="ECO:0000313" key="7">
    <source>
        <dbReference type="EMBL" id="ANK61295.1"/>
    </source>
</evidence>
<dbReference type="CDD" id="cd00009">
    <property type="entry name" value="AAA"/>
    <property type="match status" value="1"/>
</dbReference>
<dbReference type="OrthoDB" id="9771372at2"/>
<dbReference type="SUPFAM" id="SSF52540">
    <property type="entry name" value="P-loop containing nucleoside triphosphate hydrolases"/>
    <property type="match status" value="1"/>
</dbReference>
<feature type="domain" description="Sigma-54 factor interaction" evidence="4">
    <location>
        <begin position="113"/>
        <end position="347"/>
    </location>
</feature>
<dbReference type="GeneID" id="42980633"/>
<dbReference type="Pfam" id="PF00874">
    <property type="entry name" value="PRD"/>
    <property type="match status" value="2"/>
</dbReference>
<dbReference type="Proteomes" id="UP000078582">
    <property type="component" value="Chromosome"/>
</dbReference>
<keyword evidence="3" id="KW-0067">ATP-binding</keyword>
<dbReference type="InterPro" id="IPR004701">
    <property type="entry name" value="PTS_EIIA_man-typ"/>
</dbReference>
<dbReference type="Gene3D" id="3.40.50.300">
    <property type="entry name" value="P-loop containing nucleotide triphosphate hydrolases"/>
    <property type="match status" value="1"/>
</dbReference>
<dbReference type="STRING" id="375175.AYR53_00090"/>
<evidence type="ECO:0000313" key="8">
    <source>
        <dbReference type="Proteomes" id="UP000078582"/>
    </source>
</evidence>
<dbReference type="InterPro" id="IPR036634">
    <property type="entry name" value="PRD_sf"/>
</dbReference>
<evidence type="ECO:0000256" key="3">
    <source>
        <dbReference type="ARBA" id="ARBA00022840"/>
    </source>
</evidence>
<dbReference type="InterPro" id="IPR011608">
    <property type="entry name" value="PRD"/>
</dbReference>
<dbReference type="PROSITE" id="PS51372">
    <property type="entry name" value="PRD_2"/>
    <property type="match status" value="2"/>
</dbReference>
<dbReference type="GO" id="GO:0009401">
    <property type="term" value="P:phosphoenolpyruvate-dependent sugar phosphotransferase system"/>
    <property type="evidence" value="ECO:0007669"/>
    <property type="project" value="InterPro"/>
</dbReference>
<dbReference type="RefSeq" id="WP_068280069.1">
    <property type="nucleotide sequence ID" value="NZ_CP014873.1"/>
</dbReference>
<keyword evidence="8" id="KW-1185">Reference proteome</keyword>
<organism evidence="7 8">
    <name type="scientific">Loigolactobacillus backii</name>
    <dbReference type="NCBI Taxonomy" id="375175"/>
    <lineage>
        <taxon>Bacteria</taxon>
        <taxon>Bacillati</taxon>
        <taxon>Bacillota</taxon>
        <taxon>Bacilli</taxon>
        <taxon>Lactobacillales</taxon>
        <taxon>Lactobacillaceae</taxon>
        <taxon>Loigolactobacillus</taxon>
    </lineage>
</organism>
<protein>
    <submittedName>
        <fullName evidence="7">Transcription antiterminator BglG</fullName>
    </submittedName>
</protein>
<dbReference type="Gene3D" id="1.10.1790.10">
    <property type="entry name" value="PRD domain"/>
    <property type="match status" value="1"/>
</dbReference>
<dbReference type="GO" id="GO:0005524">
    <property type="term" value="F:ATP binding"/>
    <property type="evidence" value="ECO:0007669"/>
    <property type="project" value="UniProtKB-KW"/>
</dbReference>
<name>A0A192GYY3_9LACO</name>
<dbReference type="PROSITE" id="PS50045">
    <property type="entry name" value="SIGMA54_INTERACT_4"/>
    <property type="match status" value="1"/>
</dbReference>
<dbReference type="GO" id="GO:0016740">
    <property type="term" value="F:transferase activity"/>
    <property type="evidence" value="ECO:0007669"/>
    <property type="project" value="UniProtKB-KW"/>
</dbReference>
<dbReference type="PANTHER" id="PTHR32071:SF90">
    <property type="entry name" value="TRANSCRIPTIONAL REGULATORY PROTEIN LEVR"/>
    <property type="match status" value="1"/>
</dbReference>
<feature type="domain" description="PRD" evidence="6">
    <location>
        <begin position="848"/>
        <end position="952"/>
    </location>
</feature>
<feature type="domain" description="PRD" evidence="6">
    <location>
        <begin position="471"/>
        <end position="578"/>
    </location>
</feature>
<evidence type="ECO:0000259" key="5">
    <source>
        <dbReference type="PROSITE" id="PS51096"/>
    </source>
</evidence>
<dbReference type="SUPFAM" id="SSF63520">
    <property type="entry name" value="PTS-regulatory domain, PRD"/>
    <property type="match status" value="2"/>
</dbReference>
<evidence type="ECO:0000259" key="4">
    <source>
        <dbReference type="PROSITE" id="PS50045"/>
    </source>
</evidence>
<dbReference type="Gene3D" id="3.40.50.2300">
    <property type="match status" value="1"/>
</dbReference>
<reference evidence="7 8" key="1">
    <citation type="submission" date="2016-03" db="EMBL/GenBank/DDBJ databases">
        <title>Pediococcus and Lactobacillus from brewery environment - whole genome sequencing and assembly.</title>
        <authorList>
            <person name="Behr J."/>
            <person name="Geissler A.J."/>
            <person name="Vogel R.F."/>
        </authorList>
    </citation>
    <scope>NUCLEOTIDE SEQUENCE [LARGE SCALE GENOMIC DNA]</scope>
    <source>
        <strain evidence="7 8">TMW 1.1989</strain>
    </source>
</reference>
<evidence type="ECO:0000256" key="2">
    <source>
        <dbReference type="ARBA" id="ARBA00022741"/>
    </source>
</evidence>
<dbReference type="EMBL" id="CP014873">
    <property type="protein sequence ID" value="ANK61295.1"/>
    <property type="molecule type" value="Genomic_DNA"/>
</dbReference>
<dbReference type="InterPro" id="IPR025943">
    <property type="entry name" value="Sigma_54_int_dom_ATP-bd_2"/>
</dbReference>
<gene>
    <name evidence="7" type="ORF">AYR53_00090</name>
</gene>
<evidence type="ECO:0000259" key="6">
    <source>
        <dbReference type="PROSITE" id="PS51372"/>
    </source>
</evidence>
<dbReference type="SMART" id="SM00382">
    <property type="entry name" value="AAA"/>
    <property type="match status" value="1"/>
</dbReference>
<dbReference type="PROSITE" id="PS51096">
    <property type="entry name" value="PTS_EIIA_TYPE_4"/>
    <property type="match status" value="1"/>
</dbReference>
<dbReference type="PANTHER" id="PTHR32071">
    <property type="entry name" value="TRANSCRIPTIONAL REGULATORY PROTEIN"/>
    <property type="match status" value="1"/>
</dbReference>
<dbReference type="PROSITE" id="PS00676">
    <property type="entry name" value="SIGMA54_INTERACT_2"/>
    <property type="match status" value="1"/>
</dbReference>
<dbReference type="InterPro" id="IPR036662">
    <property type="entry name" value="PTS_EIIA_man-typ_sf"/>
</dbReference>
<dbReference type="GO" id="GO:0006355">
    <property type="term" value="P:regulation of DNA-templated transcription"/>
    <property type="evidence" value="ECO:0007669"/>
    <property type="project" value="InterPro"/>
</dbReference>